<reference evidence="1 4" key="1">
    <citation type="submission" date="2018-09" db="EMBL/GenBank/DDBJ databases">
        <title>Roseomonas sp. nov., isolated from feces of Tibetan antelopes in the Qinghai-Tibet plateau, China.</title>
        <authorList>
            <person name="Tian Z."/>
        </authorList>
    </citation>
    <scope>NUCLEOTIDE SEQUENCE [LARGE SCALE GENOMIC DNA]</scope>
    <source>
        <strain evidence="2 3">Z23</strain>
        <strain evidence="1 4">Z24</strain>
    </source>
</reference>
<dbReference type="RefSeq" id="WP_120636935.1">
    <property type="nucleotide sequence ID" value="NZ_RAQU01000013.1"/>
</dbReference>
<evidence type="ECO:0000313" key="2">
    <source>
        <dbReference type="EMBL" id="RMI19961.1"/>
    </source>
</evidence>
<organism evidence="1 4">
    <name type="scientific">Teichococcus wenyumeiae</name>
    <dbReference type="NCBI Taxonomy" id="2478470"/>
    <lineage>
        <taxon>Bacteria</taxon>
        <taxon>Pseudomonadati</taxon>
        <taxon>Pseudomonadota</taxon>
        <taxon>Alphaproteobacteria</taxon>
        <taxon>Acetobacterales</taxon>
        <taxon>Roseomonadaceae</taxon>
        <taxon>Roseomonas</taxon>
    </lineage>
</organism>
<dbReference type="Pfam" id="PF11625">
    <property type="entry name" value="DUF3253"/>
    <property type="match status" value="1"/>
</dbReference>
<sequence>MTSPSNADLAAEILRRTAAQEPGKSICPSEVARAFAPPADTPGAEDVWRPLMPRVRKAALGLQAEGRIDILRKGKPVPADQVRGVIRLRAAQQPAPEPSTEA</sequence>
<dbReference type="InterPro" id="IPR021660">
    <property type="entry name" value="DUF3253"/>
</dbReference>
<keyword evidence="3" id="KW-1185">Reference proteome</keyword>
<dbReference type="InterPro" id="IPR036388">
    <property type="entry name" value="WH-like_DNA-bd_sf"/>
</dbReference>
<accession>A0A3A9JM10</accession>
<proteinExistence type="predicted"/>
<dbReference type="Proteomes" id="UP000278036">
    <property type="component" value="Unassembled WGS sequence"/>
</dbReference>
<dbReference type="SUPFAM" id="SSF46785">
    <property type="entry name" value="Winged helix' DNA-binding domain"/>
    <property type="match status" value="1"/>
</dbReference>
<dbReference type="InterPro" id="IPR036390">
    <property type="entry name" value="WH_DNA-bd_sf"/>
</dbReference>
<dbReference type="Proteomes" id="UP000274097">
    <property type="component" value="Unassembled WGS sequence"/>
</dbReference>
<comment type="caution">
    <text evidence="1">The sequence shown here is derived from an EMBL/GenBank/DDBJ whole genome shotgun (WGS) entry which is preliminary data.</text>
</comment>
<evidence type="ECO:0000313" key="3">
    <source>
        <dbReference type="Proteomes" id="UP000274097"/>
    </source>
</evidence>
<dbReference type="EMBL" id="RAQU01000013">
    <property type="protein sequence ID" value="RKK05575.1"/>
    <property type="molecule type" value="Genomic_DNA"/>
</dbReference>
<evidence type="ECO:0000313" key="4">
    <source>
        <dbReference type="Proteomes" id="UP000278036"/>
    </source>
</evidence>
<protein>
    <submittedName>
        <fullName evidence="1">DUF3253 domain-containing protein</fullName>
    </submittedName>
</protein>
<name>A0A3A9JM10_9PROT</name>
<dbReference type="AlphaFoldDB" id="A0A3A9JM10"/>
<dbReference type="InParanoid" id="A0A3A9JM10"/>
<dbReference type="OrthoDB" id="7631458at2"/>
<evidence type="ECO:0000313" key="1">
    <source>
        <dbReference type="EMBL" id="RKK05575.1"/>
    </source>
</evidence>
<dbReference type="EMBL" id="RFLX01000014">
    <property type="protein sequence ID" value="RMI19961.1"/>
    <property type="molecule type" value="Genomic_DNA"/>
</dbReference>
<gene>
    <name evidence="1" type="ORF">D6Z83_03455</name>
    <name evidence="2" type="ORF">EBE87_17530</name>
</gene>
<dbReference type="Gene3D" id="1.10.10.10">
    <property type="entry name" value="Winged helix-like DNA-binding domain superfamily/Winged helix DNA-binding domain"/>
    <property type="match status" value="1"/>
</dbReference>